<organism evidence="3 4">
    <name type="scientific">Sphingobium tyrosinilyticum</name>
    <dbReference type="NCBI Taxonomy" id="2715436"/>
    <lineage>
        <taxon>Bacteria</taxon>
        <taxon>Pseudomonadati</taxon>
        <taxon>Pseudomonadota</taxon>
        <taxon>Alphaproteobacteria</taxon>
        <taxon>Sphingomonadales</taxon>
        <taxon>Sphingomonadaceae</taxon>
        <taxon>Sphingobium</taxon>
    </lineage>
</organism>
<protein>
    <submittedName>
        <fullName evidence="3">DUF1206 domain-containing protein</fullName>
    </submittedName>
</protein>
<feature type="transmembrane region" description="Helical" evidence="1">
    <location>
        <begin position="195"/>
        <end position="216"/>
    </location>
</feature>
<proteinExistence type="predicted"/>
<feature type="domain" description="DUF1206" evidence="2">
    <location>
        <begin position="16"/>
        <end position="82"/>
    </location>
</feature>
<accession>A0ABV9F1U0</accession>
<dbReference type="Proteomes" id="UP001595957">
    <property type="component" value="Unassembled WGS sequence"/>
</dbReference>
<dbReference type="RefSeq" id="WP_380804831.1">
    <property type="nucleotide sequence ID" value="NZ_JBHSFZ010000025.1"/>
</dbReference>
<keyword evidence="4" id="KW-1185">Reference proteome</keyword>
<feature type="transmembrane region" description="Helical" evidence="1">
    <location>
        <begin position="236"/>
        <end position="257"/>
    </location>
</feature>
<evidence type="ECO:0000313" key="4">
    <source>
        <dbReference type="Proteomes" id="UP001595957"/>
    </source>
</evidence>
<dbReference type="EMBL" id="JBHSFZ010000025">
    <property type="protein sequence ID" value="MFC4594817.1"/>
    <property type="molecule type" value="Genomic_DNA"/>
</dbReference>
<feature type="transmembrane region" description="Helical" evidence="1">
    <location>
        <begin position="98"/>
        <end position="118"/>
    </location>
</feature>
<feature type="domain" description="DUF1206" evidence="2">
    <location>
        <begin position="98"/>
        <end position="171"/>
    </location>
</feature>
<feature type="transmembrane region" description="Helical" evidence="1">
    <location>
        <begin position="12"/>
        <end position="37"/>
    </location>
</feature>
<comment type="caution">
    <text evidence="3">The sequence shown here is derived from an EMBL/GenBank/DDBJ whole genome shotgun (WGS) entry which is preliminary data.</text>
</comment>
<evidence type="ECO:0000259" key="2">
    <source>
        <dbReference type="Pfam" id="PF06724"/>
    </source>
</evidence>
<dbReference type="InterPro" id="IPR009597">
    <property type="entry name" value="DUF1206"/>
</dbReference>
<feature type="transmembrane region" description="Helical" evidence="1">
    <location>
        <begin position="57"/>
        <end position="77"/>
    </location>
</feature>
<evidence type="ECO:0000313" key="3">
    <source>
        <dbReference type="EMBL" id="MFC4594817.1"/>
    </source>
</evidence>
<dbReference type="Pfam" id="PF06724">
    <property type="entry name" value="DUF1206"/>
    <property type="match status" value="3"/>
</dbReference>
<feature type="transmembrane region" description="Helical" evidence="1">
    <location>
        <begin position="146"/>
        <end position="167"/>
    </location>
</feature>
<keyword evidence="1" id="KW-0812">Transmembrane</keyword>
<reference evidence="4" key="1">
    <citation type="journal article" date="2019" name="Int. J. Syst. Evol. Microbiol.">
        <title>The Global Catalogue of Microorganisms (GCM) 10K type strain sequencing project: providing services to taxonomists for standard genome sequencing and annotation.</title>
        <authorList>
            <consortium name="The Broad Institute Genomics Platform"/>
            <consortium name="The Broad Institute Genome Sequencing Center for Infectious Disease"/>
            <person name="Wu L."/>
            <person name="Ma J."/>
        </authorList>
    </citation>
    <scope>NUCLEOTIDE SEQUENCE [LARGE SCALE GENOMIC DNA]</scope>
    <source>
        <strain evidence="4">NBRC 103632</strain>
    </source>
</reference>
<sequence length="271" mass="28655">MMRQSPAGWLTVFARLGFAARGLVYLLIGVVAIDAALNGGRPSDNQGVMGTVADAPGGQLLLLLCALGFAGYAFWRLTEAALDPEHRGQSMKGKFERAGYALSGIIHIGLAAAAVRLATRNSPSPNGAPGDEAVQDWSAWLMEQPAGPVLLGLAALLLFATAAAQAIKAYRARFDELAGDVPAPDKVRLLGRVGYAARALVFALMAWFLLNVVIHHNPEEAGGLGAALRHLRAQDHGPLLLLAVATGLALFGVFSLVEARYRHLRVVTPRI</sequence>
<name>A0ABV9F1U0_9SPHN</name>
<evidence type="ECO:0000256" key="1">
    <source>
        <dbReference type="SAM" id="Phobius"/>
    </source>
</evidence>
<gene>
    <name evidence="3" type="ORF">ACFO3E_11535</name>
</gene>
<keyword evidence="1" id="KW-1133">Transmembrane helix</keyword>
<feature type="domain" description="DUF1206" evidence="2">
    <location>
        <begin position="193"/>
        <end position="262"/>
    </location>
</feature>
<keyword evidence="1" id="KW-0472">Membrane</keyword>